<dbReference type="PANTHER" id="PTHR20883">
    <property type="entry name" value="PHYTANOYL-COA DIOXYGENASE DOMAIN CONTAINING 1"/>
    <property type="match status" value="1"/>
</dbReference>
<dbReference type="Gene3D" id="2.60.120.620">
    <property type="entry name" value="q2cbj1_9rhob like domain"/>
    <property type="match status" value="1"/>
</dbReference>
<keyword evidence="1" id="KW-0223">Dioxygenase</keyword>
<organism evidence="1 2">
    <name type="scientific">Kribbella capetownensis</name>
    <dbReference type="NCBI Taxonomy" id="1572659"/>
    <lineage>
        <taxon>Bacteria</taxon>
        <taxon>Bacillati</taxon>
        <taxon>Actinomycetota</taxon>
        <taxon>Actinomycetes</taxon>
        <taxon>Propionibacteriales</taxon>
        <taxon>Kribbellaceae</taxon>
        <taxon>Kribbella</taxon>
    </lineage>
</organism>
<dbReference type="SUPFAM" id="SSF51197">
    <property type="entry name" value="Clavaminate synthase-like"/>
    <property type="match status" value="1"/>
</dbReference>
<sequence>MTDSTVSAGSDIAQLFDRDGYVVLDGLLSAADVELYRDIYDRFLTGEIAAGDKRSDLGAGARSSGATENITQIMWPSDLYPELTSLPLHDRALAIARELIGADAVLDFDMLIAKAPHTATPTPWHQDAGYWVDLPDERAASIWVSLDDATVDNGCMWYVEGSHRGPVRPHRSAGAGGAIECDCSEDEPGATPVPLPPGSAVAHGGRTLHYSRGNTTGTQRRAYILNFRPAAMIARERELGMDHGRTENVREVRNAQAG</sequence>
<dbReference type="PANTHER" id="PTHR20883:SF46">
    <property type="entry name" value="PHYTANOYL-COA HYDROXYLASE"/>
    <property type="match status" value="1"/>
</dbReference>
<dbReference type="Proteomes" id="UP000293342">
    <property type="component" value="Unassembled WGS sequence"/>
</dbReference>
<dbReference type="GO" id="GO:0016706">
    <property type="term" value="F:2-oxoglutarate-dependent dioxygenase activity"/>
    <property type="evidence" value="ECO:0007669"/>
    <property type="project" value="UniProtKB-ARBA"/>
</dbReference>
<dbReference type="EMBL" id="SJKD01000001">
    <property type="protein sequence ID" value="TCC53157.1"/>
    <property type="molecule type" value="Genomic_DNA"/>
</dbReference>
<dbReference type="OrthoDB" id="9796766at2"/>
<dbReference type="AlphaFoldDB" id="A0A4R0K287"/>
<keyword evidence="1" id="KW-0560">Oxidoreductase</keyword>
<keyword evidence="2" id="KW-1185">Reference proteome</keyword>
<evidence type="ECO:0000313" key="1">
    <source>
        <dbReference type="EMBL" id="TCC53157.1"/>
    </source>
</evidence>
<dbReference type="InterPro" id="IPR008775">
    <property type="entry name" value="Phytyl_CoA_dOase-like"/>
</dbReference>
<evidence type="ECO:0000313" key="2">
    <source>
        <dbReference type="Proteomes" id="UP000293342"/>
    </source>
</evidence>
<dbReference type="GO" id="GO:0005506">
    <property type="term" value="F:iron ion binding"/>
    <property type="evidence" value="ECO:0007669"/>
    <property type="project" value="UniProtKB-ARBA"/>
</dbReference>
<proteinExistence type="predicted"/>
<protein>
    <submittedName>
        <fullName evidence="1">Phytanoyl-CoA dioxygenase family protein</fullName>
    </submittedName>
</protein>
<dbReference type="Pfam" id="PF05721">
    <property type="entry name" value="PhyH"/>
    <property type="match status" value="1"/>
</dbReference>
<accession>A0A4R0K287</accession>
<comment type="caution">
    <text evidence="1">The sequence shown here is derived from an EMBL/GenBank/DDBJ whole genome shotgun (WGS) entry which is preliminary data.</text>
</comment>
<reference evidence="1 2" key="1">
    <citation type="submission" date="2019-02" db="EMBL/GenBank/DDBJ databases">
        <title>Kribbella capetownensis sp. nov. and Kribbella speibonae sp. nov., isolated from soil.</title>
        <authorList>
            <person name="Curtis S.M."/>
            <person name="Norton I."/>
            <person name="Everest G.J."/>
            <person name="Meyers P.R."/>
        </authorList>
    </citation>
    <scope>NUCLEOTIDE SEQUENCE [LARGE SCALE GENOMIC DNA]</scope>
    <source>
        <strain evidence="1 2">YM53</strain>
    </source>
</reference>
<gene>
    <name evidence="1" type="ORF">E0H75_05410</name>
</gene>
<name>A0A4R0K287_9ACTN</name>
<dbReference type="RefSeq" id="WP_131511911.1">
    <property type="nucleotide sequence ID" value="NZ_SJKD01000001.1"/>
</dbReference>